<evidence type="ECO:0000256" key="1">
    <source>
        <dbReference type="SAM" id="Phobius"/>
    </source>
</evidence>
<evidence type="ECO:0000313" key="2">
    <source>
        <dbReference type="EMBL" id="ANW05716.1"/>
    </source>
</evidence>
<keyword evidence="3" id="KW-1185">Reference proteome</keyword>
<keyword evidence="1" id="KW-1133">Transmembrane helix</keyword>
<dbReference type="Proteomes" id="UP000092839">
    <property type="component" value="Chromosome"/>
</dbReference>
<dbReference type="AlphaFoldDB" id="A0A1B1USQ7"/>
<name>A0A1B1USQ7_9BRAD</name>
<dbReference type="RefSeq" id="WP_065732834.1">
    <property type="nucleotide sequence ID" value="NZ_CP016428.1"/>
</dbReference>
<dbReference type="OrthoDB" id="8244697at2"/>
<dbReference type="EMBL" id="CP016428">
    <property type="protein sequence ID" value="ANW05716.1"/>
    <property type="molecule type" value="Genomic_DNA"/>
</dbReference>
<evidence type="ECO:0000313" key="3">
    <source>
        <dbReference type="Proteomes" id="UP000092839"/>
    </source>
</evidence>
<accession>A0A1B1USQ7</accession>
<proteinExistence type="predicted"/>
<organism evidence="2 3">
    <name type="scientific">Bradyrhizobium icense</name>
    <dbReference type="NCBI Taxonomy" id="1274631"/>
    <lineage>
        <taxon>Bacteria</taxon>
        <taxon>Pseudomonadati</taxon>
        <taxon>Pseudomonadota</taxon>
        <taxon>Alphaproteobacteria</taxon>
        <taxon>Hyphomicrobiales</taxon>
        <taxon>Nitrobacteraceae</taxon>
        <taxon>Bradyrhizobium</taxon>
    </lineage>
</organism>
<reference evidence="2 3" key="1">
    <citation type="submission" date="2016-07" db="EMBL/GenBank/DDBJ databases">
        <title>Complete genome sequence of Bradyrhizobium icense LMTR 13T, a potential inoculant strain isolated from lima bean (Phaseolus lunatus) in Peru.</title>
        <authorList>
            <person name="Ormeno-Orrillo E."/>
            <person name="Duran D."/>
            <person name="Rogel M.A."/>
            <person name="Rey L."/>
            <person name="Imperial J."/>
            <person name="Ruiz-Argueso T."/>
            <person name="Martinez-Romero E."/>
        </authorList>
    </citation>
    <scope>NUCLEOTIDE SEQUENCE [LARGE SCALE GENOMIC DNA]</scope>
    <source>
        <strain evidence="2 3">LMTR 13</strain>
    </source>
</reference>
<gene>
    <name evidence="2" type="ORF">LMTR13_20215</name>
</gene>
<sequence>MFKSGGLGEELQALKSEASRLLNMHADDMLEAANSRSEALAEPIKAALRELGETLSEEEEHVERLIAARPIAALASAFALGVAIGFMLRRH</sequence>
<evidence type="ECO:0008006" key="4">
    <source>
        <dbReference type="Google" id="ProtNLM"/>
    </source>
</evidence>
<protein>
    <recommendedName>
        <fullName evidence="4">DUF883 domain-containing protein</fullName>
    </recommendedName>
</protein>
<dbReference type="KEGG" id="bic:LMTR13_20215"/>
<dbReference type="STRING" id="1274631.LMTR13_20215"/>
<feature type="transmembrane region" description="Helical" evidence="1">
    <location>
        <begin position="66"/>
        <end position="88"/>
    </location>
</feature>
<keyword evidence="1" id="KW-0812">Transmembrane</keyword>
<keyword evidence="1" id="KW-0472">Membrane</keyword>